<dbReference type="PANTHER" id="PTHR30055:SF237">
    <property type="entry name" value="TRANSCRIPTIONAL REPRESSOR MCE3R"/>
    <property type="match status" value="1"/>
</dbReference>
<sequence>MPPKPPRAGVPAGRVRPPDRRAHIVAAATIGFSEHGFHGTKLSEIADSAGISAPALYRHFANKSDLLGAVVRDMSARVQAALAAVPPQPGAPEAELTALLDAYVANVLAHRHHSDIYRWEWQSLAEPDREFARGLRREAHRRTRGLIAGLRPDLSRAQCDALTDAVFAIASSPGNHRVTLPRKIIGPLLRNAALAAVHAELPANPSASDSVPGLTPNGRRETILTESVVLFADRGFHDVTVEDIAAAVGLPPSGVYRHFPSKQAILTAALHRASERTTSAISAGLAQSGGRDEALVRLAEQYTRLCVAEPAIVTAYRRCIGTLDEEQRAQLRRQQRTNVDEWSTWLLDARPEVPPNAARFLVHAALDAITDLTCHDHPTDAATATAIALAVLRETSLEGVVRERPVRG</sequence>
<evidence type="ECO:0000259" key="3">
    <source>
        <dbReference type="PROSITE" id="PS50977"/>
    </source>
</evidence>
<evidence type="ECO:0000256" key="1">
    <source>
        <dbReference type="ARBA" id="ARBA00023125"/>
    </source>
</evidence>
<dbReference type="Proteomes" id="UP001589783">
    <property type="component" value="Unassembled WGS sequence"/>
</dbReference>
<dbReference type="Gene3D" id="1.10.10.60">
    <property type="entry name" value="Homeodomain-like"/>
    <property type="match status" value="2"/>
</dbReference>
<feature type="DNA-binding region" description="H-T-H motif" evidence="2">
    <location>
        <begin position="41"/>
        <end position="60"/>
    </location>
</feature>
<feature type="domain" description="HTH tetR-type" evidence="3">
    <location>
        <begin position="217"/>
        <end position="277"/>
    </location>
</feature>
<name>A0ABV6H5R3_9ACTN</name>
<accession>A0ABV6H5R3</accession>
<evidence type="ECO:0000256" key="2">
    <source>
        <dbReference type="PROSITE-ProRule" id="PRU00335"/>
    </source>
</evidence>
<keyword evidence="1 2" id="KW-0238">DNA-binding</keyword>
<organism evidence="4 5">
    <name type="scientific">Gordonia phosphorivorans</name>
    <dbReference type="NCBI Taxonomy" id="1056982"/>
    <lineage>
        <taxon>Bacteria</taxon>
        <taxon>Bacillati</taxon>
        <taxon>Actinomycetota</taxon>
        <taxon>Actinomycetes</taxon>
        <taxon>Mycobacteriales</taxon>
        <taxon>Gordoniaceae</taxon>
        <taxon>Gordonia</taxon>
    </lineage>
</organism>
<dbReference type="PROSITE" id="PS50977">
    <property type="entry name" value="HTH_TETR_2"/>
    <property type="match status" value="2"/>
</dbReference>
<feature type="domain" description="HTH tetR-type" evidence="3">
    <location>
        <begin position="18"/>
        <end position="78"/>
    </location>
</feature>
<evidence type="ECO:0000313" key="4">
    <source>
        <dbReference type="EMBL" id="MFC0313919.1"/>
    </source>
</evidence>
<proteinExistence type="predicted"/>
<gene>
    <name evidence="4" type="ORF">ACFFJD_03500</name>
</gene>
<reference evidence="4 5" key="1">
    <citation type="submission" date="2024-09" db="EMBL/GenBank/DDBJ databases">
        <authorList>
            <person name="Sun Q."/>
            <person name="Mori K."/>
        </authorList>
    </citation>
    <scope>NUCLEOTIDE SEQUENCE [LARGE SCALE GENOMIC DNA]</scope>
    <source>
        <strain evidence="4 5">CCM 7957</strain>
    </source>
</reference>
<dbReference type="PANTHER" id="PTHR30055">
    <property type="entry name" value="HTH-TYPE TRANSCRIPTIONAL REGULATOR RUTR"/>
    <property type="match status" value="1"/>
</dbReference>
<dbReference type="InterPro" id="IPR009057">
    <property type="entry name" value="Homeodomain-like_sf"/>
</dbReference>
<dbReference type="Gene3D" id="1.10.357.10">
    <property type="entry name" value="Tetracycline Repressor, domain 2"/>
    <property type="match status" value="2"/>
</dbReference>
<comment type="caution">
    <text evidence="4">The sequence shown here is derived from an EMBL/GenBank/DDBJ whole genome shotgun (WGS) entry which is preliminary data.</text>
</comment>
<dbReference type="SUPFAM" id="SSF46689">
    <property type="entry name" value="Homeodomain-like"/>
    <property type="match status" value="2"/>
</dbReference>
<dbReference type="EMBL" id="JBHLWV010000011">
    <property type="protein sequence ID" value="MFC0313919.1"/>
    <property type="molecule type" value="Genomic_DNA"/>
</dbReference>
<protein>
    <submittedName>
        <fullName evidence="4">TetR/AcrR family transcriptional regulator</fullName>
    </submittedName>
</protein>
<dbReference type="PRINTS" id="PR00455">
    <property type="entry name" value="HTHTETR"/>
</dbReference>
<evidence type="ECO:0000313" key="5">
    <source>
        <dbReference type="Proteomes" id="UP001589783"/>
    </source>
</evidence>
<feature type="DNA-binding region" description="H-T-H motif" evidence="2">
    <location>
        <begin position="240"/>
        <end position="259"/>
    </location>
</feature>
<dbReference type="RefSeq" id="WP_382360975.1">
    <property type="nucleotide sequence ID" value="NZ_JBHLWV010000011.1"/>
</dbReference>
<dbReference type="InterPro" id="IPR050109">
    <property type="entry name" value="HTH-type_TetR-like_transc_reg"/>
</dbReference>
<dbReference type="Pfam" id="PF00440">
    <property type="entry name" value="TetR_N"/>
    <property type="match status" value="2"/>
</dbReference>
<keyword evidence="5" id="KW-1185">Reference proteome</keyword>
<dbReference type="InterPro" id="IPR001647">
    <property type="entry name" value="HTH_TetR"/>
</dbReference>